<name>A0A4V3USD7_9GAMM</name>
<accession>A0A4V3USD7</accession>
<dbReference type="SUPFAM" id="SSF53335">
    <property type="entry name" value="S-adenosyl-L-methionine-dependent methyltransferases"/>
    <property type="match status" value="1"/>
</dbReference>
<evidence type="ECO:0000259" key="1">
    <source>
        <dbReference type="Pfam" id="PF01170"/>
    </source>
</evidence>
<proteinExistence type="predicted"/>
<dbReference type="GO" id="GO:0008990">
    <property type="term" value="F:rRNA (guanine-N2-)-methyltransferase activity"/>
    <property type="evidence" value="ECO:0007669"/>
    <property type="project" value="TreeGrafter"/>
</dbReference>
<dbReference type="InterPro" id="IPR029063">
    <property type="entry name" value="SAM-dependent_MTases_sf"/>
</dbReference>
<comment type="caution">
    <text evidence="2">The sequence shown here is derived from an EMBL/GenBank/DDBJ whole genome shotgun (WGS) entry which is preliminary data.</text>
</comment>
<gene>
    <name evidence="2" type="ORF">B1991_13710</name>
</gene>
<dbReference type="AlphaFoldDB" id="A0A4V3USD7"/>
<reference evidence="2 3" key="1">
    <citation type="submission" date="2017-02" db="EMBL/GenBank/DDBJ databases">
        <title>Whole genome sequencing of Rhodanobacter lindaniclasticus DSM 17932.</title>
        <authorList>
            <person name="Kumar S."/>
            <person name="Patil P."/>
            <person name="Patil P.B."/>
        </authorList>
    </citation>
    <scope>NUCLEOTIDE SEQUENCE [LARGE SCALE GENOMIC DNA]</scope>
    <source>
        <strain evidence="2 3">DSM 17932</strain>
    </source>
</reference>
<dbReference type="GO" id="GO:0070043">
    <property type="term" value="F:rRNA (guanine-N7-)-methyltransferase activity"/>
    <property type="evidence" value="ECO:0007669"/>
    <property type="project" value="TreeGrafter"/>
</dbReference>
<dbReference type="Proteomes" id="UP000306317">
    <property type="component" value="Unassembled WGS sequence"/>
</dbReference>
<evidence type="ECO:0000313" key="2">
    <source>
        <dbReference type="EMBL" id="THD06331.1"/>
    </source>
</evidence>
<dbReference type="PANTHER" id="PTHR47313:SF1">
    <property type="entry name" value="RIBOSOMAL RNA LARGE SUBUNIT METHYLTRANSFERASE K_L"/>
    <property type="match status" value="1"/>
</dbReference>
<keyword evidence="3" id="KW-1185">Reference proteome</keyword>
<evidence type="ECO:0000313" key="3">
    <source>
        <dbReference type="Proteomes" id="UP000306317"/>
    </source>
</evidence>
<dbReference type="Pfam" id="PF01170">
    <property type="entry name" value="UPF0020"/>
    <property type="match status" value="1"/>
</dbReference>
<dbReference type="InterPro" id="IPR000241">
    <property type="entry name" value="RlmKL-like_Mtase"/>
</dbReference>
<feature type="domain" description="Ribosomal RNA large subunit methyltransferase K/L-like methyltransferase" evidence="1">
    <location>
        <begin position="25"/>
        <end position="91"/>
    </location>
</feature>
<dbReference type="EMBL" id="MWIO01000038">
    <property type="protein sequence ID" value="THD06331.1"/>
    <property type="molecule type" value="Genomic_DNA"/>
</dbReference>
<protein>
    <recommendedName>
        <fullName evidence="1">Ribosomal RNA large subunit methyltransferase K/L-like methyltransferase domain-containing protein</fullName>
    </recommendedName>
</protein>
<feature type="non-terminal residue" evidence="2">
    <location>
        <position position="92"/>
    </location>
</feature>
<dbReference type="Gene3D" id="3.40.50.150">
    <property type="entry name" value="Vaccinia Virus protein VP39"/>
    <property type="match status" value="1"/>
</dbReference>
<dbReference type="PANTHER" id="PTHR47313">
    <property type="entry name" value="RIBOSOMAL RNA LARGE SUBUNIT METHYLTRANSFERASE K/L"/>
    <property type="match status" value="1"/>
</dbReference>
<sequence length="92" mass="10573">MRHVLLVQGEESRHARRLRREYFGFLGWQQHDIALWRGLLDEAKQRAETGLRALRPCFFGSDADPRMVQTAKRNAQAAGVAGFFTLDKQDMA</sequence>
<organism evidence="2 3">
    <name type="scientific">Rhodanobacter lindaniclasticus</name>
    <dbReference type="NCBI Taxonomy" id="75310"/>
    <lineage>
        <taxon>Bacteria</taxon>
        <taxon>Pseudomonadati</taxon>
        <taxon>Pseudomonadota</taxon>
        <taxon>Gammaproteobacteria</taxon>
        <taxon>Lysobacterales</taxon>
        <taxon>Rhodanobacteraceae</taxon>
        <taxon>Rhodanobacter</taxon>
    </lineage>
</organism>